<keyword evidence="3 6" id="KW-0418">Kinase</keyword>
<organism evidence="6 7">
    <name type="scientific">Aeromicrobium terrae</name>
    <dbReference type="NCBI Taxonomy" id="2498846"/>
    <lineage>
        <taxon>Bacteria</taxon>
        <taxon>Bacillati</taxon>
        <taxon>Actinomycetota</taxon>
        <taxon>Actinomycetes</taxon>
        <taxon>Propionibacteriales</taxon>
        <taxon>Nocardioidaceae</taxon>
        <taxon>Aeromicrobium</taxon>
    </lineage>
</organism>
<reference evidence="6 7" key="1">
    <citation type="submission" date="2019-06" db="EMBL/GenBank/DDBJ databases">
        <title>Aeromicrobium sp. nov., isolated from a maize field.</title>
        <authorList>
            <person name="Lin S.-Y."/>
            <person name="Tsai C.-F."/>
            <person name="Young C.-C."/>
        </authorList>
    </citation>
    <scope>NUCLEOTIDE SEQUENCE [LARGE SCALE GENOMIC DNA]</scope>
    <source>
        <strain evidence="6 7">CC-CFT486</strain>
    </source>
</reference>
<comment type="caution">
    <text evidence="6">The sequence shown here is derived from an EMBL/GenBank/DDBJ whole genome shotgun (WGS) entry which is preliminary data.</text>
</comment>
<keyword evidence="4" id="KW-0067">ATP-binding</keyword>
<gene>
    <name evidence="6" type="ORF">FHP06_03480</name>
</gene>
<dbReference type="InterPro" id="IPR000719">
    <property type="entry name" value="Prot_kinase_dom"/>
</dbReference>
<keyword evidence="1" id="KW-0808">Transferase</keyword>
<dbReference type="PANTHER" id="PTHR43289">
    <property type="entry name" value="MITOGEN-ACTIVATED PROTEIN KINASE KINASE KINASE 20-RELATED"/>
    <property type="match status" value="1"/>
</dbReference>
<evidence type="ECO:0000256" key="4">
    <source>
        <dbReference type="ARBA" id="ARBA00022840"/>
    </source>
</evidence>
<dbReference type="SMART" id="SM00220">
    <property type="entry name" value="S_TKc"/>
    <property type="match status" value="1"/>
</dbReference>
<keyword evidence="2" id="KW-0547">Nucleotide-binding</keyword>
<keyword evidence="6" id="KW-0723">Serine/threonine-protein kinase</keyword>
<dbReference type="PIRSF" id="PIRSF000654">
    <property type="entry name" value="Integrin-linked_kinase"/>
    <property type="match status" value="1"/>
</dbReference>
<dbReference type="PROSITE" id="PS00108">
    <property type="entry name" value="PROTEIN_KINASE_ST"/>
    <property type="match status" value="1"/>
</dbReference>
<dbReference type="GO" id="GO:0004674">
    <property type="term" value="F:protein serine/threonine kinase activity"/>
    <property type="evidence" value="ECO:0007669"/>
    <property type="project" value="UniProtKB-KW"/>
</dbReference>
<dbReference type="InterPro" id="IPR008271">
    <property type="entry name" value="Ser/Thr_kinase_AS"/>
</dbReference>
<proteinExistence type="predicted"/>
<dbReference type="GO" id="GO:0005524">
    <property type="term" value="F:ATP binding"/>
    <property type="evidence" value="ECO:0007669"/>
    <property type="project" value="UniProtKB-KW"/>
</dbReference>
<evidence type="ECO:0000313" key="6">
    <source>
        <dbReference type="EMBL" id="TXL63300.1"/>
    </source>
</evidence>
<evidence type="ECO:0000313" key="7">
    <source>
        <dbReference type="Proteomes" id="UP000321571"/>
    </source>
</evidence>
<dbReference type="OrthoDB" id="9769043at2"/>
<dbReference type="InterPro" id="IPR011009">
    <property type="entry name" value="Kinase-like_dom_sf"/>
</dbReference>
<keyword evidence="7" id="KW-1185">Reference proteome</keyword>
<evidence type="ECO:0000259" key="5">
    <source>
        <dbReference type="PROSITE" id="PS50011"/>
    </source>
</evidence>
<dbReference type="CDD" id="cd14014">
    <property type="entry name" value="STKc_PknB_like"/>
    <property type="match status" value="1"/>
</dbReference>
<dbReference type="PANTHER" id="PTHR43289:SF34">
    <property type="entry name" value="SERINE_THREONINE-PROTEIN KINASE YBDM-RELATED"/>
    <property type="match status" value="1"/>
</dbReference>
<accession>A0A5C8NQD8</accession>
<evidence type="ECO:0000256" key="3">
    <source>
        <dbReference type="ARBA" id="ARBA00022777"/>
    </source>
</evidence>
<dbReference type="PROSITE" id="PS50011">
    <property type="entry name" value="PROTEIN_KINASE_DOM"/>
    <property type="match status" value="1"/>
</dbReference>
<feature type="domain" description="Protein kinase" evidence="5">
    <location>
        <begin position="16"/>
        <end position="266"/>
    </location>
</feature>
<dbReference type="AlphaFoldDB" id="A0A5C8NQD8"/>
<dbReference type="Gene3D" id="1.10.510.10">
    <property type="entry name" value="Transferase(Phosphotransferase) domain 1"/>
    <property type="match status" value="1"/>
</dbReference>
<dbReference type="Proteomes" id="UP000321571">
    <property type="component" value="Unassembled WGS sequence"/>
</dbReference>
<evidence type="ECO:0000256" key="1">
    <source>
        <dbReference type="ARBA" id="ARBA00022679"/>
    </source>
</evidence>
<protein>
    <submittedName>
        <fullName evidence="6">Serine/threonine protein kinase</fullName>
    </submittedName>
</protein>
<evidence type="ECO:0000256" key="2">
    <source>
        <dbReference type="ARBA" id="ARBA00022741"/>
    </source>
</evidence>
<sequence length="281" mass="30233">MRSTDAAGGELIAPGLVPITSLGGGELFEVWSAFDERLYAPVVVKVLRPERDDAAGRAAVEHEADLLSRLHHPGLVRLFSADVDAHRPHLVLENIDGPTLSSLVSRFGPLEPHQLLPLGLELASALHYLHGEGVVHLDVKASNVVMGAPARLIDLSIAMDVKRAAELDHAIGSDEYMAPEQCEPGARGSVGPASDVWALGVTLFRAAAGFRPFDREPLWAQLHDEPHPLPERVPAPMAEIIGDCLAVDPERRPLPVEVAERLEPMLGALPAARLAGFSLRR</sequence>
<dbReference type="SUPFAM" id="SSF56112">
    <property type="entry name" value="Protein kinase-like (PK-like)"/>
    <property type="match status" value="1"/>
</dbReference>
<name>A0A5C8NQD8_9ACTN</name>
<dbReference type="Pfam" id="PF00069">
    <property type="entry name" value="Pkinase"/>
    <property type="match status" value="1"/>
</dbReference>
<dbReference type="EMBL" id="VDUX01000001">
    <property type="protein sequence ID" value="TXL63300.1"/>
    <property type="molecule type" value="Genomic_DNA"/>
</dbReference>
<dbReference type="RefSeq" id="WP_147683784.1">
    <property type="nucleotide sequence ID" value="NZ_VDUX01000001.1"/>
</dbReference>